<accession>W4LJ63</accession>
<evidence type="ECO:0000313" key="1">
    <source>
        <dbReference type="EMBL" id="ETW97750.1"/>
    </source>
</evidence>
<protein>
    <submittedName>
        <fullName evidence="1">Uncharacterized protein</fullName>
    </submittedName>
</protein>
<dbReference type="HOGENOM" id="CLU_3059660_0_0_7"/>
<dbReference type="EMBL" id="AZHX01002019">
    <property type="protein sequence ID" value="ETW97750.1"/>
    <property type="molecule type" value="Genomic_DNA"/>
</dbReference>
<dbReference type="AlphaFoldDB" id="W4LJ63"/>
<gene>
    <name evidence="1" type="ORF">ETSY2_44020</name>
</gene>
<organism evidence="1 2">
    <name type="scientific">Candidatus Entotheonella gemina</name>
    <dbReference type="NCBI Taxonomy" id="1429439"/>
    <lineage>
        <taxon>Bacteria</taxon>
        <taxon>Pseudomonadati</taxon>
        <taxon>Nitrospinota/Tectimicrobiota group</taxon>
        <taxon>Candidatus Tectimicrobiota</taxon>
        <taxon>Candidatus Entotheonellia</taxon>
        <taxon>Candidatus Entotheonellales</taxon>
        <taxon>Candidatus Entotheonellaceae</taxon>
        <taxon>Candidatus Entotheonella</taxon>
    </lineage>
</organism>
<evidence type="ECO:0000313" key="2">
    <source>
        <dbReference type="Proteomes" id="UP000019140"/>
    </source>
</evidence>
<reference evidence="1 2" key="1">
    <citation type="journal article" date="2014" name="Nature">
        <title>An environmental bacterial taxon with a large and distinct metabolic repertoire.</title>
        <authorList>
            <person name="Wilson M.C."/>
            <person name="Mori T."/>
            <person name="Ruckert C."/>
            <person name="Uria A.R."/>
            <person name="Helf M.J."/>
            <person name="Takada K."/>
            <person name="Gernert C."/>
            <person name="Steffens U.A."/>
            <person name="Heycke N."/>
            <person name="Schmitt S."/>
            <person name="Rinke C."/>
            <person name="Helfrich E.J."/>
            <person name="Brachmann A.O."/>
            <person name="Gurgui C."/>
            <person name="Wakimoto T."/>
            <person name="Kracht M."/>
            <person name="Crusemann M."/>
            <person name="Hentschel U."/>
            <person name="Abe I."/>
            <person name="Matsunaga S."/>
            <person name="Kalinowski J."/>
            <person name="Takeyama H."/>
            <person name="Piel J."/>
        </authorList>
    </citation>
    <scope>NUCLEOTIDE SEQUENCE [LARGE SCALE GENOMIC DNA]</scope>
    <source>
        <strain evidence="2">TSY2</strain>
    </source>
</reference>
<proteinExistence type="predicted"/>
<comment type="caution">
    <text evidence="1">The sequence shown here is derived from an EMBL/GenBank/DDBJ whole genome shotgun (WGS) entry which is preliminary data.</text>
</comment>
<sequence>MTSTAQYVLDGRLSGRVEHVVSNQAADFDSVADLLAFMDRIVREVDEARPEDR</sequence>
<dbReference type="Proteomes" id="UP000019140">
    <property type="component" value="Unassembled WGS sequence"/>
</dbReference>
<keyword evidence="2" id="KW-1185">Reference proteome</keyword>
<name>W4LJ63_9BACT</name>